<evidence type="ECO:0000313" key="2">
    <source>
        <dbReference type="Proteomes" id="UP000679498"/>
    </source>
</evidence>
<evidence type="ECO:0000313" key="1">
    <source>
        <dbReference type="EMBL" id="QWB30448.1"/>
    </source>
</evidence>
<protein>
    <submittedName>
        <fullName evidence="1">PD-(D/E)XK motif protein</fullName>
    </submittedName>
</protein>
<dbReference type="InterPro" id="IPR025534">
    <property type="entry name" value="DUF4420"/>
</dbReference>
<dbReference type="Proteomes" id="UP000679498">
    <property type="component" value="Chromosome"/>
</dbReference>
<dbReference type="EMBL" id="CP075897">
    <property type="protein sequence ID" value="QWB30448.1"/>
    <property type="molecule type" value="Genomic_DNA"/>
</dbReference>
<dbReference type="RefSeq" id="WP_214813506.1">
    <property type="nucleotide sequence ID" value="NZ_CP075897.1"/>
</dbReference>
<reference evidence="1 2" key="1">
    <citation type="submission" date="2021-05" db="EMBL/GenBank/DDBJ databases">
        <title>Biocontrol using Exiguobacterium acetylicum SI17 against litchi downy blight caused by Peronophythora litchii.</title>
        <authorList>
            <person name="Zheng L."/>
        </authorList>
    </citation>
    <scope>NUCLEOTIDE SEQUENCE [LARGE SCALE GENOMIC DNA]</scope>
    <source>
        <strain evidence="1 2">SI17</strain>
    </source>
</reference>
<accession>A0ABX8GAD0</accession>
<name>A0ABX8GAD0_EXIAC</name>
<dbReference type="Pfam" id="PF14390">
    <property type="entry name" value="DUF4420"/>
    <property type="match status" value="1"/>
</dbReference>
<organism evidence="1 2">
    <name type="scientific">Exiguobacterium acetylicum</name>
    <name type="common">Brevibacterium acetylicum</name>
    <dbReference type="NCBI Taxonomy" id="41170"/>
    <lineage>
        <taxon>Bacteria</taxon>
        <taxon>Bacillati</taxon>
        <taxon>Bacillota</taxon>
        <taxon>Bacilli</taxon>
        <taxon>Bacillales</taxon>
        <taxon>Bacillales Family XII. Incertae Sedis</taxon>
        <taxon>Exiguobacterium</taxon>
    </lineage>
</organism>
<keyword evidence="2" id="KW-1185">Reference proteome</keyword>
<proteinExistence type="predicted"/>
<gene>
    <name evidence="1" type="ORF">KKI46_01885</name>
</gene>
<dbReference type="GeneID" id="88810396"/>
<sequence>MMIKNPWKDMARGSQRRASLYHDIYWIKEEMEGNYGLKLSLKNSEENLKIKELKLKNIDIFENKNEDKTDLYLMLNSLYDYDIFNSLCMDLIEECENYSEKVEIYVVVFNRLTRWKNLLLNNKEKSLPIELQMGLFSELDTLLSIVLTKKTSLKEAVLSWGGPDSDKQDFILDKLALEVKSHKTGKNEVIHVSSPQQLFSSKNRLVLRVYSLDIKENGDTVENLIQQIKHELKNNNLFNEMYIFEQKIIQYGYKDNFHKDTLYKFHIDKISNFDVRNDFPRVDLESIPSGIINMKYQLNLNNCKDYLIDDWNEV</sequence>